<feature type="region of interest" description="Disordered" evidence="5">
    <location>
        <begin position="1"/>
        <end position="22"/>
    </location>
</feature>
<keyword evidence="1" id="KW-0418">Kinase</keyword>
<name>A0A9W7AID4_9STRA</name>
<dbReference type="PANTHER" id="PTHR44329">
    <property type="entry name" value="SERINE/THREONINE-PROTEIN KINASE TNNI3K-RELATED"/>
    <property type="match status" value="1"/>
</dbReference>
<dbReference type="InterPro" id="IPR000719">
    <property type="entry name" value="Prot_kinase_dom"/>
</dbReference>
<evidence type="ECO:0000256" key="6">
    <source>
        <dbReference type="SAM" id="Phobius"/>
    </source>
</evidence>
<keyword evidence="9" id="KW-1185">Reference proteome</keyword>
<feature type="compositionally biased region" description="Basic and acidic residues" evidence="5">
    <location>
        <begin position="1118"/>
        <end position="1130"/>
    </location>
</feature>
<dbReference type="PROSITE" id="PS00108">
    <property type="entry name" value="PROTEIN_KINASE_ST"/>
    <property type="match status" value="2"/>
</dbReference>
<dbReference type="EMBL" id="BRXZ01001388">
    <property type="protein sequence ID" value="GMH69952.1"/>
    <property type="molecule type" value="Genomic_DNA"/>
</dbReference>
<dbReference type="Gene3D" id="1.10.510.10">
    <property type="entry name" value="Transferase(Phosphotransferase) domain 1"/>
    <property type="match status" value="2"/>
</dbReference>
<dbReference type="InterPro" id="IPR051681">
    <property type="entry name" value="Ser/Thr_Kinases-Pseudokinases"/>
</dbReference>
<protein>
    <recommendedName>
        <fullName evidence="7">Protein kinase domain-containing protein</fullName>
    </recommendedName>
</protein>
<dbReference type="InterPro" id="IPR017441">
    <property type="entry name" value="Protein_kinase_ATP_BS"/>
</dbReference>
<evidence type="ECO:0000313" key="9">
    <source>
        <dbReference type="Proteomes" id="UP001165082"/>
    </source>
</evidence>
<evidence type="ECO:0000256" key="3">
    <source>
        <dbReference type="ARBA" id="ARBA00022840"/>
    </source>
</evidence>
<feature type="region of interest" description="Disordered" evidence="5">
    <location>
        <begin position="308"/>
        <end position="371"/>
    </location>
</feature>
<feature type="binding site" evidence="4">
    <location>
        <position position="763"/>
    </location>
    <ligand>
        <name>ATP</name>
        <dbReference type="ChEBI" id="CHEBI:30616"/>
    </ligand>
</feature>
<feature type="transmembrane region" description="Helical" evidence="6">
    <location>
        <begin position="114"/>
        <end position="133"/>
    </location>
</feature>
<dbReference type="SUPFAM" id="SSF56112">
    <property type="entry name" value="Protein kinase-like (PK-like)"/>
    <property type="match status" value="2"/>
</dbReference>
<accession>A0A9W7AID4</accession>
<feature type="transmembrane region" description="Helical" evidence="6">
    <location>
        <begin position="257"/>
        <end position="278"/>
    </location>
</feature>
<dbReference type="InterPro" id="IPR011009">
    <property type="entry name" value="Kinase-like_dom_sf"/>
</dbReference>
<organism evidence="8 9">
    <name type="scientific">Triparma retinervis</name>
    <dbReference type="NCBI Taxonomy" id="2557542"/>
    <lineage>
        <taxon>Eukaryota</taxon>
        <taxon>Sar</taxon>
        <taxon>Stramenopiles</taxon>
        <taxon>Ochrophyta</taxon>
        <taxon>Bolidophyceae</taxon>
        <taxon>Parmales</taxon>
        <taxon>Triparmaceae</taxon>
        <taxon>Triparma</taxon>
    </lineage>
</organism>
<dbReference type="GO" id="GO:0004674">
    <property type="term" value="F:protein serine/threonine kinase activity"/>
    <property type="evidence" value="ECO:0007669"/>
    <property type="project" value="UniProtKB-KW"/>
</dbReference>
<feature type="compositionally biased region" description="Gly residues" evidence="5">
    <location>
        <begin position="1090"/>
        <end position="1103"/>
    </location>
</feature>
<keyword evidence="2 4" id="KW-0547">Nucleotide-binding</keyword>
<dbReference type="AlphaFoldDB" id="A0A9W7AID4"/>
<comment type="caution">
    <text evidence="8">The sequence shown here is derived from an EMBL/GenBank/DDBJ whole genome shotgun (WGS) entry which is preliminary data.</text>
</comment>
<feature type="domain" description="Protein kinase" evidence="7">
    <location>
        <begin position="736"/>
        <end position="1000"/>
    </location>
</feature>
<dbReference type="OrthoDB" id="339325at2759"/>
<evidence type="ECO:0000256" key="1">
    <source>
        <dbReference type="ARBA" id="ARBA00022527"/>
    </source>
</evidence>
<evidence type="ECO:0000256" key="2">
    <source>
        <dbReference type="ARBA" id="ARBA00022741"/>
    </source>
</evidence>
<sequence length="1186" mass="131597">MRAVSPTISGYDSTVDSTASNSRSSKSISRLSVRRASTDVNLLIVDARDALREKEQQLRSTSAARLSTLVNKGQEDKVSGFIQRGGWTGEFLSEDAEKKYTEYVAVNNCRSFKLFSVAMMFATTIVLAVRIVATSGVSANKHFIARNGGLTKRNFAISATYQVVSVLLLAACYYKAKYLLLRRQALTVAFLLQSTFSLAAQAALFERISPSCIALFFVYHSTAGLLFSSLKNCVILVSIQVPAMIATTLLLEEDLDHNYGSSIIFCTLIVLLDFVILLNTSRLEDKQRTAYALVVYIADENNRTQITLNREQLFDNSDSDDEDDDDESLDEEEGVGEEGGESPNGGHSPNGDVSRNGTPPKRGRLSLRQRRTKSHFSRDVFIHSKDVEILEEVGRGSFGIVYKGAWHDTVVCVKHLTGAGNVENEDEFFKEFAKEAQLMSNLRHPNIVMFMGVIIESDFVGLVTEFCFEGNISDLLINDNPDDDEKDINESVVLSMIIDVCRGMSFLHLHNPPIIHKDLKGQNILVTDNWHCKVADFGMSNVQQNAGLRSVPDDAVAEPQKIGTLMWAAPEALMSDTECDEASDVYSFGVVLFEFLYREMPYKTLDPKSIMFTVSQGKRPDAFASQEAASKILQLSPALVPLLKLMKRCWSEDPDSRPRFHDILTRLEKESLVYGDGMKQEAKAKRTTMSSISSSSLATFRKKKGGDTGAPGSGARRGSMSSMVDIGKFHLSAAEIKIGKRLGTGTFGQVYSGMYFGTQVAVKELFANKLTDDLIVEFHQECNLFKDMRHPNIVLFMGSAFDVGKLYMVMELCQYGSIMNLYTNLEKPDRREIHMGKCLDLANDMAQGGAYLHMHDPPIIHRDLKSENVLVDGSFVAKITDFGQSRFNDEARVMTACGSPLWTAPEVIRGEKYSEKADIFSFSIILWELLSWSQPYEGSNPHFVMMKVASEGYRMSIDSSWDPFFVDLLRKCWDAKPGARPSFPEIREMIEECDKETELVKYKGDWRDVAKTFRKKIKQNTMRKSQLQQMMLDGKEESSDDEENSSGKKSPIYAKATKRRGSVSGDGNEKLWKNIQEKIEKNEREVSKGTTGGGANSGGGGLSRGVSVMDRINKLMRKAESGGEVDDKGAKVVRMPSAGVGRMPSAGMGRKPSKRRDSIAVQAAKASHFFHMGGMTSTSGGGAEEV</sequence>
<keyword evidence="1" id="KW-0808">Transferase</keyword>
<dbReference type="GO" id="GO:0005524">
    <property type="term" value="F:ATP binding"/>
    <property type="evidence" value="ECO:0007669"/>
    <property type="project" value="UniProtKB-UniRule"/>
</dbReference>
<feature type="region of interest" description="Disordered" evidence="5">
    <location>
        <begin position="1118"/>
        <end position="1159"/>
    </location>
</feature>
<keyword evidence="6" id="KW-0812">Transmembrane</keyword>
<evidence type="ECO:0000256" key="5">
    <source>
        <dbReference type="SAM" id="MobiDB-lite"/>
    </source>
</evidence>
<dbReference type="CDD" id="cd13999">
    <property type="entry name" value="STKc_MAP3K-like"/>
    <property type="match status" value="2"/>
</dbReference>
<dbReference type="PROSITE" id="PS00107">
    <property type="entry name" value="PROTEIN_KINASE_ATP"/>
    <property type="match status" value="1"/>
</dbReference>
<proteinExistence type="predicted"/>
<dbReference type="InterPro" id="IPR008271">
    <property type="entry name" value="Ser/Thr_kinase_AS"/>
</dbReference>
<gene>
    <name evidence="8" type="ORF">TrRE_jg7249</name>
</gene>
<dbReference type="InterPro" id="IPR001245">
    <property type="entry name" value="Ser-Thr/Tyr_kinase_cat_dom"/>
</dbReference>
<feature type="compositionally biased region" description="Polar residues" evidence="5">
    <location>
        <begin position="345"/>
        <end position="357"/>
    </location>
</feature>
<dbReference type="Pfam" id="PF07714">
    <property type="entry name" value="PK_Tyr_Ser-Thr"/>
    <property type="match status" value="2"/>
</dbReference>
<feature type="transmembrane region" description="Helical" evidence="6">
    <location>
        <begin position="185"/>
        <end position="202"/>
    </location>
</feature>
<keyword evidence="1" id="KW-0723">Serine/threonine-protein kinase</keyword>
<dbReference type="SMART" id="SM00220">
    <property type="entry name" value="S_TKc"/>
    <property type="match status" value="2"/>
</dbReference>
<feature type="compositionally biased region" description="Polar residues" evidence="5">
    <location>
        <begin position="1"/>
        <end position="16"/>
    </location>
</feature>
<feature type="transmembrane region" description="Helical" evidence="6">
    <location>
        <begin position="208"/>
        <end position="227"/>
    </location>
</feature>
<keyword evidence="3 4" id="KW-0067">ATP-binding</keyword>
<feature type="compositionally biased region" description="Basic and acidic residues" evidence="5">
    <location>
        <begin position="1067"/>
        <end position="1087"/>
    </location>
</feature>
<feature type="region of interest" description="Disordered" evidence="5">
    <location>
        <begin position="1031"/>
        <end position="1105"/>
    </location>
</feature>
<reference evidence="8" key="1">
    <citation type="submission" date="2022-07" db="EMBL/GenBank/DDBJ databases">
        <title>Genome analysis of Parmales, a sister group of diatoms, reveals the evolutionary specialization of diatoms from phago-mixotrophs to photoautotrophs.</title>
        <authorList>
            <person name="Ban H."/>
            <person name="Sato S."/>
            <person name="Yoshikawa S."/>
            <person name="Kazumasa Y."/>
            <person name="Nakamura Y."/>
            <person name="Ichinomiya M."/>
            <person name="Saitoh K."/>
            <person name="Sato N."/>
            <person name="Blanc-Mathieu R."/>
            <person name="Endo H."/>
            <person name="Kuwata A."/>
            <person name="Ogata H."/>
        </authorList>
    </citation>
    <scope>NUCLEOTIDE SEQUENCE</scope>
</reference>
<keyword evidence="6" id="KW-0472">Membrane</keyword>
<feature type="compositionally biased region" description="Acidic residues" evidence="5">
    <location>
        <begin position="317"/>
        <end position="340"/>
    </location>
</feature>
<dbReference type="Gene3D" id="3.30.200.20">
    <property type="entry name" value="Phosphorylase Kinase, domain 1"/>
    <property type="match status" value="1"/>
</dbReference>
<evidence type="ECO:0000256" key="4">
    <source>
        <dbReference type="PROSITE-ProRule" id="PRU10141"/>
    </source>
</evidence>
<feature type="region of interest" description="Disordered" evidence="5">
    <location>
        <begin position="684"/>
        <end position="719"/>
    </location>
</feature>
<evidence type="ECO:0000259" key="7">
    <source>
        <dbReference type="PROSITE" id="PS50011"/>
    </source>
</evidence>
<feature type="domain" description="Protein kinase" evidence="7">
    <location>
        <begin position="387"/>
        <end position="673"/>
    </location>
</feature>
<feature type="compositionally biased region" description="Basic residues" evidence="5">
    <location>
        <begin position="361"/>
        <end position="371"/>
    </location>
</feature>
<dbReference type="Proteomes" id="UP001165082">
    <property type="component" value="Unassembled WGS sequence"/>
</dbReference>
<feature type="transmembrane region" description="Helical" evidence="6">
    <location>
        <begin position="153"/>
        <end position="173"/>
    </location>
</feature>
<dbReference type="PROSITE" id="PS50011">
    <property type="entry name" value="PROTEIN_KINASE_DOM"/>
    <property type="match status" value="2"/>
</dbReference>
<keyword evidence="6" id="KW-1133">Transmembrane helix</keyword>
<evidence type="ECO:0000313" key="8">
    <source>
        <dbReference type="EMBL" id="GMH69952.1"/>
    </source>
</evidence>